<name>A0A840P2P0_9ACTN</name>
<evidence type="ECO:0000313" key="1">
    <source>
        <dbReference type="EMBL" id="MBB5132766.1"/>
    </source>
</evidence>
<reference evidence="1 2" key="1">
    <citation type="submission" date="2020-08" db="EMBL/GenBank/DDBJ databases">
        <title>Genomic Encyclopedia of Type Strains, Phase IV (KMG-IV): sequencing the most valuable type-strain genomes for metagenomic binning, comparative biology and taxonomic classification.</title>
        <authorList>
            <person name="Goeker M."/>
        </authorList>
    </citation>
    <scope>NUCLEOTIDE SEQUENCE [LARGE SCALE GENOMIC DNA]</scope>
    <source>
        <strain evidence="1 2">DSM 45615</strain>
    </source>
</reference>
<evidence type="ECO:0000313" key="2">
    <source>
        <dbReference type="Proteomes" id="UP000578449"/>
    </source>
</evidence>
<accession>A0A840P2P0</accession>
<organism evidence="1 2">
    <name type="scientific">Thermocatellispora tengchongensis</name>
    <dbReference type="NCBI Taxonomy" id="1073253"/>
    <lineage>
        <taxon>Bacteria</taxon>
        <taxon>Bacillati</taxon>
        <taxon>Actinomycetota</taxon>
        <taxon>Actinomycetes</taxon>
        <taxon>Streptosporangiales</taxon>
        <taxon>Streptosporangiaceae</taxon>
        <taxon>Thermocatellispora</taxon>
    </lineage>
</organism>
<dbReference type="Proteomes" id="UP000578449">
    <property type="component" value="Unassembled WGS sequence"/>
</dbReference>
<keyword evidence="2" id="KW-1185">Reference proteome</keyword>
<gene>
    <name evidence="1" type="ORF">HNP84_002487</name>
</gene>
<dbReference type="EMBL" id="JACHGN010000005">
    <property type="protein sequence ID" value="MBB5132766.1"/>
    <property type="molecule type" value="Genomic_DNA"/>
</dbReference>
<protein>
    <submittedName>
        <fullName evidence="1">Uncharacterized protein</fullName>
    </submittedName>
</protein>
<proteinExistence type="predicted"/>
<dbReference type="RefSeq" id="WP_185049782.1">
    <property type="nucleotide sequence ID" value="NZ_BAABIX010000005.1"/>
</dbReference>
<dbReference type="AlphaFoldDB" id="A0A840P2P0"/>
<comment type="caution">
    <text evidence="1">The sequence shown here is derived from an EMBL/GenBank/DDBJ whole genome shotgun (WGS) entry which is preliminary data.</text>
</comment>
<sequence>MTSTVTGLLLTTDLNQGDRVPLLLADDGDRLDHSYLSGVLTLGDGDTDREICEVEEYPGVRLLVGRLARPGDRQRNQIAGLVLDQYFRPAANRWWLDLHGGVVITGLCHCGCPCDLPDPVYDTARSVSDSIPRGNR</sequence>